<dbReference type="Gene3D" id="3.90.1300.10">
    <property type="entry name" value="Amidase signature (AS) domain"/>
    <property type="match status" value="1"/>
</dbReference>
<reference evidence="1 2" key="1">
    <citation type="submission" date="2020-05" db="EMBL/GenBank/DDBJ databases">
        <title>Identification and distribution of gene clusters putatively required for synthesis of sphingolipid metabolism inhibitors in phylogenetically diverse species of the filamentous fungus Fusarium.</title>
        <authorList>
            <person name="Kim H.-S."/>
            <person name="Busman M."/>
            <person name="Brown D.W."/>
            <person name="Divon H."/>
            <person name="Uhlig S."/>
            <person name="Proctor R.H."/>
        </authorList>
    </citation>
    <scope>NUCLEOTIDE SEQUENCE [LARGE SCALE GENOMIC DNA]</scope>
    <source>
        <strain evidence="1 2">NRRL 25196</strain>
    </source>
</reference>
<dbReference type="SUPFAM" id="SSF75304">
    <property type="entry name" value="Amidase signature (AS) enzymes"/>
    <property type="match status" value="1"/>
</dbReference>
<accession>A0A8H5IAZ8</accession>
<dbReference type="Proteomes" id="UP000574317">
    <property type="component" value="Unassembled WGS sequence"/>
</dbReference>
<proteinExistence type="predicted"/>
<dbReference type="EMBL" id="JAAOAO010000710">
    <property type="protein sequence ID" value="KAF5532737.1"/>
    <property type="molecule type" value="Genomic_DNA"/>
</dbReference>
<feature type="non-terminal residue" evidence="1">
    <location>
        <position position="1"/>
    </location>
</feature>
<evidence type="ECO:0000313" key="2">
    <source>
        <dbReference type="Proteomes" id="UP000574317"/>
    </source>
</evidence>
<keyword evidence="2" id="KW-1185">Reference proteome</keyword>
<dbReference type="InterPro" id="IPR036928">
    <property type="entry name" value="AS_sf"/>
</dbReference>
<name>A0A8H5IAZ8_9HYPO</name>
<sequence length="112" mass="12254">MVHQYIPELSLHRSSRLDFTPNPEKPWHSLRVRSKDNIYATGAITFAASPVYGEFHGIESQNAPAIQRLLDPSAVIVKSTCTGQSGDAEDPAVDFVDVVAPRNPRGDAIRSP</sequence>
<gene>
    <name evidence="1" type="ORF">FNAPI_12871</name>
</gene>
<comment type="caution">
    <text evidence="1">The sequence shown here is derived from an EMBL/GenBank/DDBJ whole genome shotgun (WGS) entry which is preliminary data.</text>
</comment>
<dbReference type="AlphaFoldDB" id="A0A8H5IAZ8"/>
<organism evidence="1 2">
    <name type="scientific">Fusarium napiforme</name>
    <dbReference type="NCBI Taxonomy" id="42672"/>
    <lineage>
        <taxon>Eukaryota</taxon>
        <taxon>Fungi</taxon>
        <taxon>Dikarya</taxon>
        <taxon>Ascomycota</taxon>
        <taxon>Pezizomycotina</taxon>
        <taxon>Sordariomycetes</taxon>
        <taxon>Hypocreomycetidae</taxon>
        <taxon>Hypocreales</taxon>
        <taxon>Nectriaceae</taxon>
        <taxon>Fusarium</taxon>
        <taxon>Fusarium fujikuroi species complex</taxon>
    </lineage>
</organism>
<protein>
    <submittedName>
        <fullName evidence="1">Amidase</fullName>
    </submittedName>
</protein>
<evidence type="ECO:0000313" key="1">
    <source>
        <dbReference type="EMBL" id="KAF5532737.1"/>
    </source>
</evidence>